<comment type="similarity">
    <text evidence="2">Belongs to the methyltransferase superfamily. L-isoaspartyl/D-aspartyl protein methyltransferase family.</text>
</comment>
<evidence type="ECO:0000256" key="9">
    <source>
        <dbReference type="ARBA" id="ARBA00030757"/>
    </source>
</evidence>
<evidence type="ECO:0000256" key="6">
    <source>
        <dbReference type="ARBA" id="ARBA00022603"/>
    </source>
</evidence>
<evidence type="ECO:0000313" key="13">
    <source>
        <dbReference type="Proteomes" id="UP001501231"/>
    </source>
</evidence>
<comment type="subcellular location">
    <subcellularLocation>
        <location evidence="1">Cytoplasm</location>
    </subcellularLocation>
</comment>
<organism evidence="12 13">
    <name type="scientific">Actinomadura vinacea</name>
    <dbReference type="NCBI Taxonomy" id="115336"/>
    <lineage>
        <taxon>Bacteria</taxon>
        <taxon>Bacillati</taxon>
        <taxon>Actinomycetota</taxon>
        <taxon>Actinomycetes</taxon>
        <taxon>Streptosporangiales</taxon>
        <taxon>Thermomonosporaceae</taxon>
        <taxon>Actinomadura</taxon>
    </lineage>
</organism>
<sequence length="367" mass="40152">MNVPERIEVLADKLTANGELTEPAWRAALHAVPRHWFVPPVAWANPYNAPGFRIDCEQRPQEWLDAAYEDQSIITQFDDGATEIGGEGDYTSSLSAPGVVLEFLELLNPYGGDRVLEIGTGSGWTAGLLAYRVGDDNVTSVEIDSDLLSRAADNLKGAGYSPRLVLGDGAEGRQEGAPYDRVHVTAGVGKVPYSWVEQTRPGGVIAFPWMPEFEPGHKVCLTLGDDGTATGRFVGGTRYMMLRNQRTPSAPTHEGPYRERSAALDPRRIFRSGYGADVAIAGCLPDVSVIRALGPPFESWLWAGDSGARVVGTDVQQFGERDLWDELEAALFRWVRWGQPERSRFGLSVTPDGQRVWLDSPDNPVTP</sequence>
<keyword evidence="8" id="KW-0949">S-adenosyl-L-methionine</keyword>
<dbReference type="SUPFAM" id="SSF53335">
    <property type="entry name" value="S-adenosyl-L-methionine-dependent methyltransferases"/>
    <property type="match status" value="1"/>
</dbReference>
<keyword evidence="5" id="KW-0963">Cytoplasm</keyword>
<evidence type="ECO:0000256" key="11">
    <source>
        <dbReference type="ARBA" id="ARBA00031350"/>
    </source>
</evidence>
<keyword evidence="6 12" id="KW-0489">Methyltransferase</keyword>
<dbReference type="GO" id="GO:0032259">
    <property type="term" value="P:methylation"/>
    <property type="evidence" value="ECO:0007669"/>
    <property type="project" value="UniProtKB-KW"/>
</dbReference>
<keyword evidence="7" id="KW-0808">Transferase</keyword>
<proteinExistence type="inferred from homology"/>
<evidence type="ECO:0000256" key="1">
    <source>
        <dbReference type="ARBA" id="ARBA00004496"/>
    </source>
</evidence>
<dbReference type="Proteomes" id="UP001501231">
    <property type="component" value="Unassembled WGS sequence"/>
</dbReference>
<evidence type="ECO:0000256" key="8">
    <source>
        <dbReference type="ARBA" id="ARBA00022691"/>
    </source>
</evidence>
<name>A0ABP5WGH9_9ACTN</name>
<gene>
    <name evidence="12" type="ORF">GCM10010191_44300</name>
</gene>
<comment type="caution">
    <text evidence="12">The sequence shown here is derived from an EMBL/GenBank/DDBJ whole genome shotgun (WGS) entry which is preliminary data.</text>
</comment>
<reference evidence="13" key="1">
    <citation type="journal article" date="2019" name="Int. J. Syst. Evol. Microbiol.">
        <title>The Global Catalogue of Microorganisms (GCM) 10K type strain sequencing project: providing services to taxonomists for standard genome sequencing and annotation.</title>
        <authorList>
            <consortium name="The Broad Institute Genomics Platform"/>
            <consortium name="The Broad Institute Genome Sequencing Center for Infectious Disease"/>
            <person name="Wu L."/>
            <person name="Ma J."/>
        </authorList>
    </citation>
    <scope>NUCLEOTIDE SEQUENCE [LARGE SCALE GENOMIC DNA]</scope>
    <source>
        <strain evidence="13">JCM 3325</strain>
    </source>
</reference>
<dbReference type="CDD" id="cd02440">
    <property type="entry name" value="AdoMet_MTases"/>
    <property type="match status" value="1"/>
</dbReference>
<dbReference type="Gene3D" id="3.40.50.150">
    <property type="entry name" value="Vaccinia Virus protein VP39"/>
    <property type="match status" value="1"/>
</dbReference>
<dbReference type="Pfam" id="PF01135">
    <property type="entry name" value="PCMT"/>
    <property type="match status" value="1"/>
</dbReference>
<evidence type="ECO:0000256" key="10">
    <source>
        <dbReference type="ARBA" id="ARBA00031323"/>
    </source>
</evidence>
<dbReference type="RefSeq" id="WP_344591239.1">
    <property type="nucleotide sequence ID" value="NZ_BAAARW010000016.1"/>
</dbReference>
<dbReference type="EMBL" id="BAAARW010000016">
    <property type="protein sequence ID" value="GAA2426843.1"/>
    <property type="molecule type" value="Genomic_DNA"/>
</dbReference>
<dbReference type="EC" id="2.1.1.77" evidence="3"/>
<evidence type="ECO:0000256" key="2">
    <source>
        <dbReference type="ARBA" id="ARBA00005369"/>
    </source>
</evidence>
<evidence type="ECO:0000256" key="4">
    <source>
        <dbReference type="ARBA" id="ARBA00013346"/>
    </source>
</evidence>
<dbReference type="PANTHER" id="PTHR11579:SF0">
    <property type="entry name" value="PROTEIN-L-ISOASPARTATE(D-ASPARTATE) O-METHYLTRANSFERASE"/>
    <property type="match status" value="1"/>
</dbReference>
<dbReference type="PANTHER" id="PTHR11579">
    <property type="entry name" value="PROTEIN-L-ISOASPARTATE O-METHYLTRANSFERASE"/>
    <property type="match status" value="1"/>
</dbReference>
<protein>
    <recommendedName>
        <fullName evidence="4">Protein-L-isoaspartate O-methyltransferase</fullName>
        <ecNumber evidence="3">2.1.1.77</ecNumber>
    </recommendedName>
    <alternativeName>
        <fullName evidence="11">L-isoaspartyl protein carboxyl methyltransferase</fullName>
    </alternativeName>
    <alternativeName>
        <fullName evidence="9">Protein L-isoaspartyl methyltransferase</fullName>
    </alternativeName>
    <alternativeName>
        <fullName evidence="10">Protein-beta-aspartate methyltransferase</fullName>
    </alternativeName>
</protein>
<evidence type="ECO:0000256" key="3">
    <source>
        <dbReference type="ARBA" id="ARBA00011890"/>
    </source>
</evidence>
<dbReference type="GO" id="GO:0008168">
    <property type="term" value="F:methyltransferase activity"/>
    <property type="evidence" value="ECO:0007669"/>
    <property type="project" value="UniProtKB-KW"/>
</dbReference>
<evidence type="ECO:0000256" key="5">
    <source>
        <dbReference type="ARBA" id="ARBA00022490"/>
    </source>
</evidence>
<dbReference type="InterPro" id="IPR000682">
    <property type="entry name" value="PCMT"/>
</dbReference>
<keyword evidence="13" id="KW-1185">Reference proteome</keyword>
<accession>A0ABP5WGH9</accession>
<dbReference type="InterPro" id="IPR029063">
    <property type="entry name" value="SAM-dependent_MTases_sf"/>
</dbReference>
<evidence type="ECO:0000256" key="7">
    <source>
        <dbReference type="ARBA" id="ARBA00022679"/>
    </source>
</evidence>
<evidence type="ECO:0000313" key="12">
    <source>
        <dbReference type="EMBL" id="GAA2426843.1"/>
    </source>
</evidence>